<dbReference type="AlphaFoldDB" id="A0A4S4BYD0"/>
<evidence type="ECO:0000313" key="2">
    <source>
        <dbReference type="Proteomes" id="UP000310334"/>
    </source>
</evidence>
<proteinExistence type="predicted"/>
<organism evidence="1 2">
    <name type="scientific">Metabacillus sediminilitoris</name>
    <dbReference type="NCBI Taxonomy" id="2567941"/>
    <lineage>
        <taxon>Bacteria</taxon>
        <taxon>Bacillati</taxon>
        <taxon>Bacillota</taxon>
        <taxon>Bacilli</taxon>
        <taxon>Bacillales</taxon>
        <taxon>Bacillaceae</taxon>
        <taxon>Metabacillus</taxon>
    </lineage>
</organism>
<reference evidence="1 2" key="1">
    <citation type="submission" date="2019-04" db="EMBL/GenBank/DDBJ databases">
        <title>Bacillus sediminilitoris sp. nov., isolated from a tidal flat sediment on the East China Sea.</title>
        <authorList>
            <person name="Wei Y."/>
            <person name="Mao H."/>
            <person name="Fang J."/>
        </authorList>
    </citation>
    <scope>NUCLEOTIDE SEQUENCE [LARGE SCALE GENOMIC DNA]</scope>
    <source>
        <strain evidence="1 2">DSL-17</strain>
    </source>
</reference>
<comment type="caution">
    <text evidence="1">The sequence shown here is derived from an EMBL/GenBank/DDBJ whole genome shotgun (WGS) entry which is preliminary data.</text>
</comment>
<dbReference type="Pfam" id="PF08970">
    <property type="entry name" value="Sda"/>
    <property type="match status" value="1"/>
</dbReference>
<dbReference type="EMBL" id="SSNT01000007">
    <property type="protein sequence ID" value="THF80263.1"/>
    <property type="molecule type" value="Genomic_DNA"/>
</dbReference>
<dbReference type="SUPFAM" id="SSF100985">
    <property type="entry name" value="Sporulation inhibitor Sda"/>
    <property type="match status" value="1"/>
</dbReference>
<dbReference type="InterPro" id="IPR015064">
    <property type="entry name" value="Sda"/>
</dbReference>
<dbReference type="OrthoDB" id="2914922at2"/>
<keyword evidence="2" id="KW-1185">Reference proteome</keyword>
<sequence length="45" mass="5194">MSDKTLLKSYHEASKLQVCEDFIKMLEKEIDARGLSLLKPTNKIK</sequence>
<evidence type="ECO:0000313" key="1">
    <source>
        <dbReference type="EMBL" id="THF80263.1"/>
    </source>
</evidence>
<dbReference type="Proteomes" id="UP000310334">
    <property type="component" value="Unassembled WGS sequence"/>
</dbReference>
<name>A0A4S4BYD0_9BACI</name>
<protein>
    <submittedName>
        <fullName evidence="1">Sporulation histidine kinase inhibitor Sda</fullName>
    </submittedName>
</protein>
<accession>A0A4S4BYD0</accession>
<dbReference type="Gene3D" id="1.10.287.1100">
    <property type="entry name" value="Sporulation inhibitor A"/>
    <property type="match status" value="1"/>
</dbReference>
<dbReference type="InterPro" id="IPR036916">
    <property type="entry name" value="Sda_sf"/>
</dbReference>
<gene>
    <name evidence="1" type="ORF">E6W99_10600</name>
</gene>